<protein>
    <submittedName>
        <fullName evidence="1">Uncharacterized protein</fullName>
    </submittedName>
</protein>
<reference evidence="1" key="2">
    <citation type="journal article" date="2015" name="Data Brief">
        <title>Shoot transcriptome of the giant reed, Arundo donax.</title>
        <authorList>
            <person name="Barrero R.A."/>
            <person name="Guerrero F.D."/>
            <person name="Moolhuijzen P."/>
            <person name="Goolsby J.A."/>
            <person name="Tidwell J."/>
            <person name="Bellgard S.E."/>
            <person name="Bellgard M.I."/>
        </authorList>
    </citation>
    <scope>NUCLEOTIDE SEQUENCE</scope>
    <source>
        <tissue evidence="1">Shoot tissue taken approximately 20 cm above the soil surface</tissue>
    </source>
</reference>
<evidence type="ECO:0000313" key="1">
    <source>
        <dbReference type="EMBL" id="JAD67370.1"/>
    </source>
</evidence>
<reference evidence="1" key="1">
    <citation type="submission" date="2014-09" db="EMBL/GenBank/DDBJ databases">
        <authorList>
            <person name="Magalhaes I.L.F."/>
            <person name="Oliveira U."/>
            <person name="Santos F.R."/>
            <person name="Vidigal T.H.D.A."/>
            <person name="Brescovit A.D."/>
            <person name="Santos A.J."/>
        </authorList>
    </citation>
    <scope>NUCLEOTIDE SEQUENCE</scope>
    <source>
        <tissue evidence="1">Shoot tissue taken approximately 20 cm above the soil surface</tissue>
    </source>
</reference>
<proteinExistence type="predicted"/>
<accession>A0A0A9C1U4</accession>
<dbReference type="EMBL" id="GBRH01230525">
    <property type="protein sequence ID" value="JAD67370.1"/>
    <property type="molecule type" value="Transcribed_RNA"/>
</dbReference>
<organism evidence="1">
    <name type="scientific">Arundo donax</name>
    <name type="common">Giant reed</name>
    <name type="synonym">Donax arundinaceus</name>
    <dbReference type="NCBI Taxonomy" id="35708"/>
    <lineage>
        <taxon>Eukaryota</taxon>
        <taxon>Viridiplantae</taxon>
        <taxon>Streptophyta</taxon>
        <taxon>Embryophyta</taxon>
        <taxon>Tracheophyta</taxon>
        <taxon>Spermatophyta</taxon>
        <taxon>Magnoliopsida</taxon>
        <taxon>Liliopsida</taxon>
        <taxon>Poales</taxon>
        <taxon>Poaceae</taxon>
        <taxon>PACMAD clade</taxon>
        <taxon>Arundinoideae</taxon>
        <taxon>Arundineae</taxon>
        <taxon>Arundo</taxon>
    </lineage>
</organism>
<sequence length="27" mass="2877">MASCIRPDTRNVAMAATAFPVRPRTGS</sequence>
<name>A0A0A9C1U4_ARUDO</name>
<dbReference type="AlphaFoldDB" id="A0A0A9C1U4"/>